<dbReference type="Gene3D" id="2.10.70.10">
    <property type="entry name" value="Complement Module, domain 1"/>
    <property type="match status" value="7"/>
</dbReference>
<dbReference type="SMART" id="SM00032">
    <property type="entry name" value="CCP"/>
    <property type="match status" value="6"/>
</dbReference>
<dbReference type="PANTHER" id="PTHR45785">
    <property type="entry name" value="COMPLEMENT FACTOR H-RELATED"/>
    <property type="match status" value="1"/>
</dbReference>
<evidence type="ECO:0000256" key="1">
    <source>
        <dbReference type="ARBA" id="ARBA00022659"/>
    </source>
</evidence>
<comment type="caution">
    <text evidence="4">Lacks conserved residue(s) required for the propagation of feature annotation.</text>
</comment>
<evidence type="ECO:0000313" key="8">
    <source>
        <dbReference type="RefSeq" id="XP_007443691.2"/>
    </source>
</evidence>
<keyword evidence="1 4" id="KW-0768">Sushi</keyword>
<dbReference type="AlphaFoldDB" id="A0A9F2RDE4"/>
<feature type="domain" description="Sushi" evidence="6">
    <location>
        <begin position="338"/>
        <end position="396"/>
    </location>
</feature>
<keyword evidence="3 4" id="KW-1015">Disulfide bond</keyword>
<feature type="domain" description="Sushi" evidence="6">
    <location>
        <begin position="147"/>
        <end position="205"/>
    </location>
</feature>
<evidence type="ECO:0000313" key="7">
    <source>
        <dbReference type="Proteomes" id="UP000695026"/>
    </source>
</evidence>
<dbReference type="InterPro" id="IPR035976">
    <property type="entry name" value="Sushi/SCR/CCP_sf"/>
</dbReference>
<feature type="domain" description="Sushi" evidence="6">
    <location>
        <begin position="277"/>
        <end position="335"/>
    </location>
</feature>
<evidence type="ECO:0000256" key="2">
    <source>
        <dbReference type="ARBA" id="ARBA00022729"/>
    </source>
</evidence>
<dbReference type="PROSITE" id="PS50923">
    <property type="entry name" value="SUSHI"/>
    <property type="match status" value="4"/>
</dbReference>
<sequence>MKQNCLLCLVSILLWTCGCSQDVCEEPPPDIDFGQTVSGQKAKYLEDERIQYKCNLGYILEGSQWVICVAPKWTPPPKCLAPCIITKQQLSANKLMFSDGRRNSQIFQNDHTVQFQCREGHVHSAPLVRKCVDGHIDLPSCFLEKGKNCSKPSAIENGNISTLLKRTYRPGSSVEFECQQYYSMIGESRAFCNDGKWINVPRCLDPCTISVDEMKKHNIEVKWRSSETGSQNLFIQHGHSMEFICKPGFVLATNPSQSSFEIQCDGKPVILPECKDVTCPPPPQVPNGRIKDNKTERYLPQEKVSYYCDEGYSLFGSPTVTCLKEQWTKEPQCTEAGGKCGPPPPLDNGDILEILQVKYNPGEVVTYKCQLHYKMEGSPVVHCNNGHWSKVPTCLDPCTITKADMKYNHIQLRWKKYHAENLFSMSGDEIEFSCRTGFEPDPVSPPFRVSCKNGKLKYPKCIVAE</sequence>
<feature type="domain" description="Sushi" evidence="6">
    <location>
        <begin position="22"/>
        <end position="81"/>
    </location>
</feature>
<dbReference type="OrthoDB" id="10051774at2759"/>
<dbReference type="FunFam" id="2.10.70.10:FF:000060">
    <property type="entry name" value="Complement inhibitory factor H"/>
    <property type="match status" value="1"/>
</dbReference>
<dbReference type="PROSITE" id="PS51257">
    <property type="entry name" value="PROKAR_LIPOPROTEIN"/>
    <property type="match status" value="1"/>
</dbReference>
<dbReference type="KEGG" id="pbi:103055801"/>
<dbReference type="InterPro" id="IPR000436">
    <property type="entry name" value="Sushi_SCR_CCP_dom"/>
</dbReference>
<dbReference type="CDD" id="cd00033">
    <property type="entry name" value="CCP"/>
    <property type="match status" value="4"/>
</dbReference>
<organism evidence="7 8">
    <name type="scientific">Python bivittatus</name>
    <name type="common">Burmese python</name>
    <name type="synonym">Python molurus bivittatus</name>
    <dbReference type="NCBI Taxonomy" id="176946"/>
    <lineage>
        <taxon>Eukaryota</taxon>
        <taxon>Metazoa</taxon>
        <taxon>Chordata</taxon>
        <taxon>Craniata</taxon>
        <taxon>Vertebrata</taxon>
        <taxon>Euteleostomi</taxon>
        <taxon>Lepidosauria</taxon>
        <taxon>Squamata</taxon>
        <taxon>Bifurcata</taxon>
        <taxon>Unidentata</taxon>
        <taxon>Episquamata</taxon>
        <taxon>Toxicofera</taxon>
        <taxon>Serpentes</taxon>
        <taxon>Henophidia</taxon>
        <taxon>Pythonidae</taxon>
        <taxon>Python</taxon>
    </lineage>
</organism>
<reference evidence="8" key="1">
    <citation type="submission" date="2025-08" db="UniProtKB">
        <authorList>
            <consortium name="RefSeq"/>
        </authorList>
    </citation>
    <scope>IDENTIFICATION</scope>
    <source>
        <tissue evidence="8">Liver</tissue>
    </source>
</reference>
<keyword evidence="7" id="KW-1185">Reference proteome</keyword>
<dbReference type="PANTHER" id="PTHR45785:SF7">
    <property type="entry name" value="COMPLEMENT FACTOR H"/>
    <property type="match status" value="1"/>
</dbReference>
<protein>
    <submittedName>
        <fullName evidence="8">Complement factor H-related protein 1-like</fullName>
    </submittedName>
</protein>
<keyword evidence="2 5" id="KW-0732">Signal</keyword>
<dbReference type="RefSeq" id="XP_007443691.2">
    <property type="nucleotide sequence ID" value="XM_007443629.2"/>
</dbReference>
<dbReference type="InterPro" id="IPR051503">
    <property type="entry name" value="ComplSys_Reg/VirEntry_Med"/>
</dbReference>
<dbReference type="Pfam" id="PF00084">
    <property type="entry name" value="Sushi"/>
    <property type="match status" value="4"/>
</dbReference>
<feature type="chain" id="PRO_5039892236" evidence="5">
    <location>
        <begin position="21"/>
        <end position="465"/>
    </location>
</feature>
<dbReference type="SUPFAM" id="SSF57535">
    <property type="entry name" value="Complement control module/SCR domain"/>
    <property type="match status" value="7"/>
</dbReference>
<evidence type="ECO:0000256" key="5">
    <source>
        <dbReference type="SAM" id="SignalP"/>
    </source>
</evidence>
<name>A0A9F2RDE4_PYTBI</name>
<feature type="disulfide bond" evidence="4">
    <location>
        <begin position="279"/>
        <end position="322"/>
    </location>
</feature>
<feature type="disulfide bond" evidence="4">
    <location>
        <begin position="149"/>
        <end position="192"/>
    </location>
</feature>
<evidence type="ECO:0000256" key="3">
    <source>
        <dbReference type="ARBA" id="ARBA00023157"/>
    </source>
</evidence>
<feature type="signal peptide" evidence="5">
    <location>
        <begin position="1"/>
        <end position="20"/>
    </location>
</feature>
<accession>A0A9F2RDE4</accession>
<proteinExistence type="predicted"/>
<dbReference type="GeneID" id="103055801"/>
<dbReference type="OMA" id="PECKANC"/>
<feature type="disulfide bond" evidence="4">
    <location>
        <begin position="340"/>
        <end position="383"/>
    </location>
</feature>
<evidence type="ECO:0000259" key="6">
    <source>
        <dbReference type="PROSITE" id="PS50923"/>
    </source>
</evidence>
<evidence type="ECO:0000256" key="4">
    <source>
        <dbReference type="PROSITE-ProRule" id="PRU00302"/>
    </source>
</evidence>
<dbReference type="FunFam" id="2.10.70.10:FF:000026">
    <property type="entry name" value="Complement inhibitory factor H"/>
    <property type="match status" value="2"/>
</dbReference>
<dbReference type="Proteomes" id="UP000695026">
    <property type="component" value="Unplaced"/>
</dbReference>
<gene>
    <name evidence="8" type="primary">LOC103055801</name>
</gene>